<dbReference type="STRING" id="1231657.A0A1Y1YZN8"/>
<comment type="caution">
    <text evidence="3">The sequence shown here is derived from an EMBL/GenBank/DDBJ whole genome shotgun (WGS) entry which is preliminary data.</text>
</comment>
<keyword evidence="4" id="KW-1185">Reference proteome</keyword>
<gene>
    <name evidence="3" type="ORF">BCR34DRAFT_573514</name>
</gene>
<proteinExistence type="predicted"/>
<sequence>MAETSSTIAGWLSFAVTTVGLGSLITQASAINEKMDPFHANRSAEYLGIWFQRQTAFPWWKIGKPPPRGPIIIAKLDEGFCGTNAIHASRVPLTAPGMAGWTVLLSILHPEAPSPPHSSTISLAESAKKGAPTTTTTELSSASANSASWHFLASKPLVRHRNSACIQISRTSLITLMILTNARPVFQYSDAAGVRAGYASYSGQWYITWPIGQEAFVTFAAHDSHKVATDVYPLSFVQRVDRCVQMLAGVVSGPGLQVAFCGRKSPGRWVLDYAAKGFPGAHGSRHLYNMMGGKVYEVDFLFARNYERETKYAPPEDNNFPVLTLPSTEKGQDVLMTVPRKEEEMIKHALDCLPWTSLSWSIHRGMRDILVAYAKLVMDKHREGLARILKDTVKTKPHKLDARGWNPQFVRENMGDMATSAILAGSGNSGDLVRVVTDIMLVSAGIDELAGLDECNWWRGNTDELTSAGVIALTKLFVLEWSNEFDYQMYHDLPISLFFG</sequence>
<protein>
    <submittedName>
        <fullName evidence="3">Uncharacterized protein</fullName>
    </submittedName>
</protein>
<dbReference type="AlphaFoldDB" id="A0A1Y1YZN8"/>
<evidence type="ECO:0000256" key="2">
    <source>
        <dbReference type="SAM" id="SignalP"/>
    </source>
</evidence>
<dbReference type="OrthoDB" id="5414271at2759"/>
<feature type="chain" id="PRO_5012192248" evidence="2">
    <location>
        <begin position="31"/>
        <end position="500"/>
    </location>
</feature>
<reference evidence="3 4" key="1">
    <citation type="submission" date="2016-07" db="EMBL/GenBank/DDBJ databases">
        <title>Pervasive Adenine N6-methylation of Active Genes in Fungi.</title>
        <authorList>
            <consortium name="DOE Joint Genome Institute"/>
            <person name="Mondo S.J."/>
            <person name="Dannebaum R.O."/>
            <person name="Kuo R.C."/>
            <person name="Labutti K."/>
            <person name="Haridas S."/>
            <person name="Kuo A."/>
            <person name="Salamov A."/>
            <person name="Ahrendt S.R."/>
            <person name="Lipzen A."/>
            <person name="Sullivan W."/>
            <person name="Andreopoulos W.B."/>
            <person name="Clum A."/>
            <person name="Lindquist E."/>
            <person name="Daum C."/>
            <person name="Ramamoorthy G.K."/>
            <person name="Gryganskyi A."/>
            <person name="Culley D."/>
            <person name="Magnuson J.K."/>
            <person name="James T.Y."/>
            <person name="O'Malley M.A."/>
            <person name="Stajich J.E."/>
            <person name="Spatafora J.W."/>
            <person name="Visel A."/>
            <person name="Grigoriev I.V."/>
        </authorList>
    </citation>
    <scope>NUCLEOTIDE SEQUENCE [LARGE SCALE GENOMIC DNA]</scope>
    <source>
        <strain evidence="3 4">CBS 115471</strain>
    </source>
</reference>
<accession>A0A1Y1YZN8</accession>
<evidence type="ECO:0000313" key="4">
    <source>
        <dbReference type="Proteomes" id="UP000193144"/>
    </source>
</evidence>
<feature type="compositionally biased region" description="Low complexity" evidence="1">
    <location>
        <begin position="131"/>
        <end position="141"/>
    </location>
</feature>
<feature type="region of interest" description="Disordered" evidence="1">
    <location>
        <begin position="116"/>
        <end position="141"/>
    </location>
</feature>
<evidence type="ECO:0000256" key="1">
    <source>
        <dbReference type="SAM" id="MobiDB-lite"/>
    </source>
</evidence>
<name>A0A1Y1YZN8_9PLEO</name>
<dbReference type="EMBL" id="MCFA01000146">
    <property type="protein sequence ID" value="ORY03491.1"/>
    <property type="molecule type" value="Genomic_DNA"/>
</dbReference>
<organism evidence="3 4">
    <name type="scientific">Clohesyomyces aquaticus</name>
    <dbReference type="NCBI Taxonomy" id="1231657"/>
    <lineage>
        <taxon>Eukaryota</taxon>
        <taxon>Fungi</taxon>
        <taxon>Dikarya</taxon>
        <taxon>Ascomycota</taxon>
        <taxon>Pezizomycotina</taxon>
        <taxon>Dothideomycetes</taxon>
        <taxon>Pleosporomycetidae</taxon>
        <taxon>Pleosporales</taxon>
        <taxon>Lindgomycetaceae</taxon>
        <taxon>Clohesyomyces</taxon>
    </lineage>
</organism>
<feature type="signal peptide" evidence="2">
    <location>
        <begin position="1"/>
        <end position="30"/>
    </location>
</feature>
<evidence type="ECO:0000313" key="3">
    <source>
        <dbReference type="EMBL" id="ORY03491.1"/>
    </source>
</evidence>
<dbReference type="Proteomes" id="UP000193144">
    <property type="component" value="Unassembled WGS sequence"/>
</dbReference>
<keyword evidence="2" id="KW-0732">Signal</keyword>